<dbReference type="InterPro" id="IPR051785">
    <property type="entry name" value="MMCE/EMCE_epimerase"/>
</dbReference>
<dbReference type="PANTHER" id="PTHR43048">
    <property type="entry name" value="METHYLMALONYL-COA EPIMERASE"/>
    <property type="match status" value="1"/>
</dbReference>
<dbReference type="InterPro" id="IPR037523">
    <property type="entry name" value="VOC_core"/>
</dbReference>
<evidence type="ECO:0000259" key="3">
    <source>
        <dbReference type="PROSITE" id="PS51819"/>
    </source>
</evidence>
<keyword evidence="5" id="KW-1185">Reference proteome</keyword>
<name>A0ABQ2S147_9DEIO</name>
<dbReference type="NCBIfam" id="TIGR03081">
    <property type="entry name" value="metmalonyl_epim"/>
    <property type="match status" value="1"/>
</dbReference>
<comment type="caution">
    <text evidence="4">The sequence shown here is derived from an EMBL/GenBank/DDBJ whole genome shotgun (WGS) entry which is preliminary data.</text>
</comment>
<dbReference type="InterPro" id="IPR017515">
    <property type="entry name" value="MeMalonyl-CoA_epimerase"/>
</dbReference>
<dbReference type="InterPro" id="IPR029068">
    <property type="entry name" value="Glyas_Bleomycin-R_OHBP_Dase"/>
</dbReference>
<dbReference type="Pfam" id="PF13669">
    <property type="entry name" value="Glyoxalase_4"/>
    <property type="match status" value="1"/>
</dbReference>
<proteinExistence type="inferred from homology"/>
<evidence type="ECO:0000256" key="2">
    <source>
        <dbReference type="ARBA" id="ARBA00022723"/>
    </source>
</evidence>
<comment type="similarity">
    <text evidence="1">Belongs to the methylmalonyl-CoA epimerase family.</text>
</comment>
<keyword evidence="2" id="KW-0479">Metal-binding</keyword>
<evidence type="ECO:0000313" key="4">
    <source>
        <dbReference type="EMBL" id="GGR81606.1"/>
    </source>
</evidence>
<feature type="domain" description="VOC" evidence="3">
    <location>
        <begin position="33"/>
        <end position="161"/>
    </location>
</feature>
<dbReference type="CDD" id="cd07249">
    <property type="entry name" value="MMCE"/>
    <property type="match status" value="1"/>
</dbReference>
<sequence>MACLRSTPHFPLPPDHLPRAAQLLYPALMTVLLLDHVAIATPDLEAGSAPYVALGLHPEGPDEVVEGQGVRVRAFQVGETLIELLMPTREDSPIAGFLARKGPGLHHTAYRVADLDAEMARLRADGARFLSDTPAPGRAGSRVAFLHPKWGEGTLIELVEHPQGGHA</sequence>
<dbReference type="SUPFAM" id="SSF54593">
    <property type="entry name" value="Glyoxalase/Bleomycin resistance protein/Dihydroxybiphenyl dioxygenase"/>
    <property type="match status" value="1"/>
</dbReference>
<dbReference type="Gene3D" id="3.10.180.10">
    <property type="entry name" value="2,3-Dihydroxybiphenyl 1,2-Dioxygenase, domain 1"/>
    <property type="match status" value="1"/>
</dbReference>
<gene>
    <name evidence="4" type="ORF">GCM10008960_05720</name>
</gene>
<dbReference type="Proteomes" id="UP000644548">
    <property type="component" value="Unassembled WGS sequence"/>
</dbReference>
<protein>
    <submittedName>
        <fullName evidence="4">Methylmalonyl-CoA epimerase</fullName>
    </submittedName>
</protein>
<dbReference type="PANTHER" id="PTHR43048:SF3">
    <property type="entry name" value="METHYLMALONYL-COA EPIMERASE, MITOCHONDRIAL"/>
    <property type="match status" value="1"/>
</dbReference>
<accession>A0ABQ2S147</accession>
<reference evidence="5" key="1">
    <citation type="journal article" date="2019" name="Int. J. Syst. Evol. Microbiol.">
        <title>The Global Catalogue of Microorganisms (GCM) 10K type strain sequencing project: providing services to taxonomists for standard genome sequencing and annotation.</title>
        <authorList>
            <consortium name="The Broad Institute Genomics Platform"/>
            <consortium name="The Broad Institute Genome Sequencing Center for Infectious Disease"/>
            <person name="Wu L."/>
            <person name="Ma J."/>
        </authorList>
    </citation>
    <scope>NUCLEOTIDE SEQUENCE [LARGE SCALE GENOMIC DNA]</scope>
    <source>
        <strain evidence="5">JCM 31405</strain>
    </source>
</reference>
<dbReference type="EMBL" id="BMQN01000001">
    <property type="protein sequence ID" value="GGR81606.1"/>
    <property type="molecule type" value="Genomic_DNA"/>
</dbReference>
<organism evidence="4 5">
    <name type="scientific">Deinococcus sedimenti</name>
    <dbReference type="NCBI Taxonomy" id="1867090"/>
    <lineage>
        <taxon>Bacteria</taxon>
        <taxon>Thermotogati</taxon>
        <taxon>Deinococcota</taxon>
        <taxon>Deinococci</taxon>
        <taxon>Deinococcales</taxon>
        <taxon>Deinococcaceae</taxon>
        <taxon>Deinococcus</taxon>
    </lineage>
</organism>
<dbReference type="PROSITE" id="PS51819">
    <property type="entry name" value="VOC"/>
    <property type="match status" value="1"/>
</dbReference>
<evidence type="ECO:0000313" key="5">
    <source>
        <dbReference type="Proteomes" id="UP000644548"/>
    </source>
</evidence>
<evidence type="ECO:0000256" key="1">
    <source>
        <dbReference type="ARBA" id="ARBA00009308"/>
    </source>
</evidence>